<dbReference type="GO" id="GO:0015813">
    <property type="term" value="P:L-glutamate transmembrane transport"/>
    <property type="evidence" value="ECO:0007669"/>
    <property type="project" value="InterPro"/>
</dbReference>
<name>A0A3M8D1D5_9BACL</name>
<dbReference type="GO" id="GO:0015501">
    <property type="term" value="F:glutamate:sodium symporter activity"/>
    <property type="evidence" value="ECO:0007669"/>
    <property type="project" value="InterPro"/>
</dbReference>
<gene>
    <name evidence="2" type="ORF">EDM58_07070</name>
</gene>
<dbReference type="PANTHER" id="PTHR36178">
    <property type="entry name" value="SLR0625 PROTEIN"/>
    <property type="match status" value="1"/>
</dbReference>
<keyword evidence="1" id="KW-1133">Transmembrane helix</keyword>
<reference evidence="2 3" key="1">
    <citation type="submission" date="2018-10" db="EMBL/GenBank/DDBJ databases">
        <title>Phylogenomics of Brevibacillus.</title>
        <authorList>
            <person name="Dunlap C."/>
        </authorList>
    </citation>
    <scope>NUCLEOTIDE SEQUENCE [LARGE SCALE GENOMIC DNA]</scope>
    <source>
        <strain evidence="2 3">JCM 15085</strain>
    </source>
</reference>
<feature type="transmembrane region" description="Helical" evidence="1">
    <location>
        <begin position="417"/>
        <end position="436"/>
    </location>
</feature>
<evidence type="ECO:0000256" key="1">
    <source>
        <dbReference type="SAM" id="Phobius"/>
    </source>
</evidence>
<accession>A0A3M8D1D5</accession>
<proteinExistence type="predicted"/>
<comment type="caution">
    <text evidence="2">The sequence shown here is derived from an EMBL/GenBank/DDBJ whole genome shotgun (WGS) entry which is preliminary data.</text>
</comment>
<dbReference type="PANTHER" id="PTHR36178:SF1">
    <property type="entry name" value="SODIUM_GLUTAMATE SYMPORTER"/>
    <property type="match status" value="1"/>
</dbReference>
<feature type="transmembrane region" description="Helical" evidence="1">
    <location>
        <begin position="389"/>
        <end position="411"/>
    </location>
</feature>
<feature type="transmembrane region" description="Helical" evidence="1">
    <location>
        <begin position="162"/>
        <end position="185"/>
    </location>
</feature>
<keyword evidence="1" id="KW-0812">Transmembrane</keyword>
<evidence type="ECO:0000313" key="2">
    <source>
        <dbReference type="EMBL" id="RNB81880.1"/>
    </source>
</evidence>
<dbReference type="RefSeq" id="WP_122912705.1">
    <property type="nucleotide sequence ID" value="NZ_RHHT01000011.1"/>
</dbReference>
<feature type="transmembrane region" description="Helical" evidence="1">
    <location>
        <begin position="321"/>
        <end position="340"/>
    </location>
</feature>
<dbReference type="GO" id="GO:0016020">
    <property type="term" value="C:membrane"/>
    <property type="evidence" value="ECO:0007669"/>
    <property type="project" value="InterPro"/>
</dbReference>
<feature type="transmembrane region" description="Helical" evidence="1">
    <location>
        <begin position="63"/>
        <end position="83"/>
    </location>
</feature>
<feature type="transmembrane region" description="Helical" evidence="1">
    <location>
        <begin position="360"/>
        <end position="377"/>
    </location>
</feature>
<feature type="transmembrane region" description="Helical" evidence="1">
    <location>
        <begin position="257"/>
        <end position="277"/>
    </location>
</feature>
<dbReference type="InterPro" id="IPR004445">
    <property type="entry name" value="GltS"/>
</dbReference>
<dbReference type="Proteomes" id="UP000281915">
    <property type="component" value="Unassembled WGS sequence"/>
</dbReference>
<dbReference type="AlphaFoldDB" id="A0A3M8D1D5"/>
<dbReference type="EMBL" id="RHHT01000011">
    <property type="protein sequence ID" value="RNB81880.1"/>
    <property type="molecule type" value="Genomic_DNA"/>
</dbReference>
<keyword evidence="1" id="KW-0472">Membrane</keyword>
<feature type="transmembrane region" description="Helical" evidence="1">
    <location>
        <begin position="104"/>
        <end position="125"/>
    </location>
</feature>
<feature type="transmembrane region" description="Helical" evidence="1">
    <location>
        <begin position="233"/>
        <end position="251"/>
    </location>
</feature>
<feature type="transmembrane region" description="Helical" evidence="1">
    <location>
        <begin position="6"/>
        <end position="25"/>
    </location>
</feature>
<sequence length="452" mass="49192">MNFSPWTIVTDLGVMSILFLIGVILRAKVKVVQELFLPAGLIAGILGLTFGPNGLELLPFSSLIGTYPSILIAFVFASLPFSSEKVPFRSVTRRVGKMWGYSQALMLMQWGGGMLFGLLILNLFWGDLHTGFGLMLASGFAGGHGTAAAIGQAFDGLGWDEAASLAMTSATVGIVSAIVGGLILIKWGTRNGHTGFITDFSQLPKELKTGLVPEENRQSVGEGTVSSISIDPLAFHVTLVGLTAAAGYYLSTLGSQWFPQLSIPAFCCAFLAALLCMKIMEWTKSDRYVDKKMVNRVSGSATDILVAFGVASIKLPVVLKYAAPLTLLFIFGLLYCFFFFKVLGPRYFKEYWFERCIFSWGWATGTTAMSIALLRIVDPDLKSKTLDDFALAYIPMAPVEIAVVTLSPLLIINGQHWLFTSITILVGIALLVVTNMNRFHRQTGRLGTEKNF</sequence>
<dbReference type="Pfam" id="PF03616">
    <property type="entry name" value="Glt_symporter"/>
    <property type="match status" value="1"/>
</dbReference>
<protein>
    <submittedName>
        <fullName evidence="2">Sodium:glutamate symporter</fullName>
    </submittedName>
</protein>
<feature type="transmembrane region" description="Helical" evidence="1">
    <location>
        <begin position="32"/>
        <end position="51"/>
    </location>
</feature>
<evidence type="ECO:0000313" key="3">
    <source>
        <dbReference type="Proteomes" id="UP000281915"/>
    </source>
</evidence>
<organism evidence="2 3">
    <name type="scientific">Brevibacillus panacihumi</name>
    <dbReference type="NCBI Taxonomy" id="497735"/>
    <lineage>
        <taxon>Bacteria</taxon>
        <taxon>Bacillati</taxon>
        <taxon>Bacillota</taxon>
        <taxon>Bacilli</taxon>
        <taxon>Bacillales</taxon>
        <taxon>Paenibacillaceae</taxon>
        <taxon>Brevibacillus</taxon>
    </lineage>
</organism>